<evidence type="ECO:0000256" key="4">
    <source>
        <dbReference type="SAM" id="SignalP"/>
    </source>
</evidence>
<dbReference type="GO" id="GO:0016020">
    <property type="term" value="C:membrane"/>
    <property type="evidence" value="ECO:0007669"/>
    <property type="project" value="UniProtKB-SubCell"/>
</dbReference>
<dbReference type="SMART" id="SM00408">
    <property type="entry name" value="IGc2"/>
    <property type="match status" value="1"/>
</dbReference>
<dbReference type="SUPFAM" id="SSF48726">
    <property type="entry name" value="Immunoglobulin"/>
    <property type="match status" value="2"/>
</dbReference>
<feature type="signal peptide" evidence="4">
    <location>
        <begin position="1"/>
        <end position="24"/>
    </location>
</feature>
<dbReference type="Pfam" id="PF13927">
    <property type="entry name" value="Ig_3"/>
    <property type="match status" value="1"/>
</dbReference>
<dbReference type="PANTHER" id="PTHR23278">
    <property type="entry name" value="SIDESTEP PROTEIN"/>
    <property type="match status" value="1"/>
</dbReference>
<comment type="caution">
    <text evidence="6">The sequence shown here is derived from an EMBL/GenBank/DDBJ whole genome shotgun (WGS) entry which is preliminary data.</text>
</comment>
<dbReference type="PANTHER" id="PTHR23278:SF19">
    <property type="entry name" value="OBSCURIN"/>
    <property type="match status" value="1"/>
</dbReference>
<dbReference type="InterPro" id="IPR013162">
    <property type="entry name" value="CD80_C2-set"/>
</dbReference>
<evidence type="ECO:0000256" key="2">
    <source>
        <dbReference type="ARBA" id="ARBA00023136"/>
    </source>
</evidence>
<dbReference type="InterPro" id="IPR036179">
    <property type="entry name" value="Ig-like_dom_sf"/>
</dbReference>
<keyword evidence="2" id="KW-0472">Membrane</keyword>
<sequence length="333" mass="37156">MQMRIVSVLLKYPFLLLSLHSSELENHCPVSNFLIRVKSNPKRDQGNRLVLEIPECDVLEVKPLDVNVSPKKSSLTAGRRVEVRCYSGGSRPASRMSWFLDNEPLSNHTELLSIDGNRTTSILTFWPSRSDHKKYLRCRTENFLLSGSALEDGWHLNITYVPQVSLTVRSSTKQQHSTFLEGDDVRFSCEVKANPSAYQVGWYLDGKHLISDDPDVIVSYRSLLIRRVKRKDRGRYQCYANNAEGTGISRAINLRALYNIRENWIPRPALASEFLNESLCNSSSTEAGILIAITEIGPTPSVGGSAITGGGTQAPPLLYPLGKREPAYLSGGF</sequence>
<protein>
    <recommendedName>
        <fullName evidence="5">Ig-like domain-containing protein</fullName>
    </recommendedName>
</protein>
<dbReference type="PROSITE" id="PS50835">
    <property type="entry name" value="IG_LIKE"/>
    <property type="match status" value="2"/>
</dbReference>
<proteinExistence type="predicted"/>
<keyword evidence="7" id="KW-1185">Reference proteome</keyword>
<evidence type="ECO:0000256" key="1">
    <source>
        <dbReference type="ARBA" id="ARBA00004167"/>
    </source>
</evidence>
<keyword evidence="4" id="KW-0732">Signal</keyword>
<dbReference type="EMBL" id="BGPR01000104">
    <property type="protein sequence ID" value="GBL94630.1"/>
    <property type="molecule type" value="Genomic_DNA"/>
</dbReference>
<dbReference type="Gene3D" id="2.60.40.10">
    <property type="entry name" value="Immunoglobulins"/>
    <property type="match status" value="2"/>
</dbReference>
<evidence type="ECO:0000259" key="5">
    <source>
        <dbReference type="PROSITE" id="PS50835"/>
    </source>
</evidence>
<dbReference type="Proteomes" id="UP000499080">
    <property type="component" value="Unassembled WGS sequence"/>
</dbReference>
<feature type="domain" description="Ig-like" evidence="5">
    <location>
        <begin position="63"/>
        <end position="157"/>
    </location>
</feature>
<dbReference type="OrthoDB" id="6431884at2759"/>
<dbReference type="AlphaFoldDB" id="A0A4Y2BR09"/>
<name>A0A4Y2BR09_ARAVE</name>
<dbReference type="InterPro" id="IPR013783">
    <property type="entry name" value="Ig-like_fold"/>
</dbReference>
<dbReference type="InterPro" id="IPR003599">
    <property type="entry name" value="Ig_sub"/>
</dbReference>
<dbReference type="SMART" id="SM00409">
    <property type="entry name" value="IG"/>
    <property type="match status" value="2"/>
</dbReference>
<evidence type="ECO:0000313" key="7">
    <source>
        <dbReference type="Proteomes" id="UP000499080"/>
    </source>
</evidence>
<comment type="subcellular location">
    <subcellularLocation>
        <location evidence="1">Membrane</location>
        <topology evidence="1">Single-pass membrane protein</topology>
    </subcellularLocation>
</comment>
<evidence type="ECO:0000256" key="3">
    <source>
        <dbReference type="ARBA" id="ARBA00023157"/>
    </source>
</evidence>
<organism evidence="6 7">
    <name type="scientific">Araneus ventricosus</name>
    <name type="common">Orbweaver spider</name>
    <name type="synonym">Epeira ventricosa</name>
    <dbReference type="NCBI Taxonomy" id="182803"/>
    <lineage>
        <taxon>Eukaryota</taxon>
        <taxon>Metazoa</taxon>
        <taxon>Ecdysozoa</taxon>
        <taxon>Arthropoda</taxon>
        <taxon>Chelicerata</taxon>
        <taxon>Arachnida</taxon>
        <taxon>Araneae</taxon>
        <taxon>Araneomorphae</taxon>
        <taxon>Entelegynae</taxon>
        <taxon>Araneoidea</taxon>
        <taxon>Araneidae</taxon>
        <taxon>Araneus</taxon>
    </lineage>
</organism>
<gene>
    <name evidence="6" type="ORF">AVEN_83953_1</name>
</gene>
<dbReference type="Pfam" id="PF08205">
    <property type="entry name" value="C2-set_2"/>
    <property type="match status" value="1"/>
</dbReference>
<dbReference type="InterPro" id="IPR007110">
    <property type="entry name" value="Ig-like_dom"/>
</dbReference>
<accession>A0A4Y2BR09</accession>
<keyword evidence="3" id="KW-1015">Disulfide bond</keyword>
<feature type="chain" id="PRO_5021311059" description="Ig-like domain-containing protein" evidence="4">
    <location>
        <begin position="25"/>
        <end position="333"/>
    </location>
</feature>
<dbReference type="InterPro" id="IPR003598">
    <property type="entry name" value="Ig_sub2"/>
</dbReference>
<feature type="domain" description="Ig-like" evidence="5">
    <location>
        <begin position="162"/>
        <end position="253"/>
    </location>
</feature>
<reference evidence="6 7" key="1">
    <citation type="journal article" date="2019" name="Sci. Rep.">
        <title>Orb-weaving spider Araneus ventricosus genome elucidates the spidroin gene catalogue.</title>
        <authorList>
            <person name="Kono N."/>
            <person name="Nakamura H."/>
            <person name="Ohtoshi R."/>
            <person name="Moran D.A.P."/>
            <person name="Shinohara A."/>
            <person name="Yoshida Y."/>
            <person name="Fujiwara M."/>
            <person name="Mori M."/>
            <person name="Tomita M."/>
            <person name="Arakawa K."/>
        </authorList>
    </citation>
    <scope>NUCLEOTIDE SEQUENCE [LARGE SCALE GENOMIC DNA]</scope>
</reference>
<evidence type="ECO:0000313" key="6">
    <source>
        <dbReference type="EMBL" id="GBL94630.1"/>
    </source>
</evidence>